<gene>
    <name evidence="2" type="ORF">HNV10_00280</name>
</gene>
<dbReference type="Proteomes" id="UP000805085">
    <property type="component" value="Unassembled WGS sequence"/>
</dbReference>
<sequence length="252" mass="29050">MFKTISILLILLSSITCYGQKFTLVQNTNPKARELKHSLNQSKDSLLLECEQKIIKVEFFNEDFDKIVIVEDLKTKISLEEFPIGKFIIEAQLTDKIILIDLIRHEEYKPKNLTNINEPAEGKGMMLDETLTVIKNAPNKSIAYMLTRDDAKQKKVSNIKFYWVISQTNNKTGSTKTMKLVDQNSVDRLILKHKVELNSDCGRLNELTIWEVYNTTEFMENQVSNPDFVYSSTTDSFNNIPYYSTNNSAQDL</sequence>
<reference evidence="2 3" key="1">
    <citation type="journal article" date="2015" name="Int. J. Syst. Evol. Microbiol.">
        <title>Winogradskyella litoriviva sp. nov., isolated from coastal seawater.</title>
        <authorList>
            <person name="Nedashkovskaya O.I."/>
            <person name="Kukhlevskiy A.D."/>
            <person name="Zhukova N.V."/>
            <person name="Kim S.J."/>
            <person name="Rhee S.K."/>
            <person name="Mikhailov V.V."/>
        </authorList>
    </citation>
    <scope>NUCLEOTIDE SEQUENCE [LARGE SCALE GENOMIC DNA]</scope>
    <source>
        <strain evidence="2 3">KMM6491</strain>
    </source>
</reference>
<name>A0ABX2E1M0_9FLAO</name>
<evidence type="ECO:0000313" key="2">
    <source>
        <dbReference type="EMBL" id="NRD21656.1"/>
    </source>
</evidence>
<feature type="chain" id="PRO_5047111790" evidence="1">
    <location>
        <begin position="20"/>
        <end position="252"/>
    </location>
</feature>
<feature type="signal peptide" evidence="1">
    <location>
        <begin position="1"/>
        <end position="19"/>
    </location>
</feature>
<evidence type="ECO:0000313" key="3">
    <source>
        <dbReference type="Proteomes" id="UP000805085"/>
    </source>
</evidence>
<dbReference type="RefSeq" id="WP_173299335.1">
    <property type="nucleotide sequence ID" value="NZ_JABRWQ010000001.1"/>
</dbReference>
<keyword evidence="3" id="KW-1185">Reference proteome</keyword>
<protein>
    <submittedName>
        <fullName evidence="2">Uncharacterized protein</fullName>
    </submittedName>
</protein>
<comment type="caution">
    <text evidence="2">The sequence shown here is derived from an EMBL/GenBank/DDBJ whole genome shotgun (WGS) entry which is preliminary data.</text>
</comment>
<keyword evidence="1" id="KW-0732">Signal</keyword>
<evidence type="ECO:0000256" key="1">
    <source>
        <dbReference type="SAM" id="SignalP"/>
    </source>
</evidence>
<proteinExistence type="predicted"/>
<organism evidence="2 3">
    <name type="scientific">Winogradskyella litoriviva</name>
    <dbReference type="NCBI Taxonomy" id="1220182"/>
    <lineage>
        <taxon>Bacteria</taxon>
        <taxon>Pseudomonadati</taxon>
        <taxon>Bacteroidota</taxon>
        <taxon>Flavobacteriia</taxon>
        <taxon>Flavobacteriales</taxon>
        <taxon>Flavobacteriaceae</taxon>
        <taxon>Winogradskyella</taxon>
    </lineage>
</organism>
<dbReference type="EMBL" id="JABRWQ010000001">
    <property type="protein sequence ID" value="NRD21656.1"/>
    <property type="molecule type" value="Genomic_DNA"/>
</dbReference>
<accession>A0ABX2E1M0</accession>